<dbReference type="InterPro" id="IPR001453">
    <property type="entry name" value="MoaB/Mog_dom"/>
</dbReference>
<keyword evidence="7" id="KW-0808">Transferase</keyword>
<evidence type="ECO:0000256" key="1">
    <source>
        <dbReference type="ARBA" id="ARBA00002901"/>
    </source>
</evidence>
<keyword evidence="7" id="KW-0479">Metal-binding</keyword>
<keyword evidence="10" id="KW-1185">Reference proteome</keyword>
<dbReference type="PANTHER" id="PTHR10192:SF5">
    <property type="entry name" value="GEPHYRIN"/>
    <property type="match status" value="1"/>
</dbReference>
<dbReference type="RefSeq" id="WP_373972309.1">
    <property type="nucleotide sequence ID" value="NZ_JBHDLJ010000008.1"/>
</dbReference>
<sequence length="434" mass="42988">MDHSFRRTVGEHRDAVRALLSALAPALGTETVPLAAAAGRILAADLRAPRSLPPFDNSQMDGYAVRAAELAAGPGPTLARPIPAGADAPFLEPGTAAPIMTGAMLPRGADAVVPVEATDPPSFPAFVAGDAPYDADARVAFPSAVPAGQFVRAAGSDIAAGATALRAGTRLRATHLGLAAALGVAGLGVLRRPRALLLSTGDEVAAPGAPLGPGQIHDANTTLLAVLLADAGWEVRAAGISADSVGAFGDALARELAPVAGSGEAGYDLVLTSGGISKGAFEVVRLALCARGVDFGSVAMQPGGPQGAGLLELPGARPTPFLAFPGNPVSSFVSFELLLRPALSDLLGLPPRRVVEARLAEGIGASPAGKLQALRAVFSPGGAGGAGEIRPVGGPASHLLHALASANALILVPAGTTAASAGDTVEALLIGENP</sequence>
<keyword evidence="5 7" id="KW-0501">Molybdenum cofactor biosynthesis</keyword>
<dbReference type="EC" id="2.10.1.1" evidence="7"/>
<evidence type="ECO:0000256" key="2">
    <source>
        <dbReference type="ARBA" id="ARBA00005046"/>
    </source>
</evidence>
<dbReference type="InterPro" id="IPR005111">
    <property type="entry name" value="MoeA_C_domain_IV"/>
</dbReference>
<dbReference type="InterPro" id="IPR038987">
    <property type="entry name" value="MoeA-like"/>
</dbReference>
<evidence type="ECO:0000256" key="5">
    <source>
        <dbReference type="ARBA" id="ARBA00023150"/>
    </source>
</evidence>
<dbReference type="SMART" id="SM00852">
    <property type="entry name" value="MoCF_biosynth"/>
    <property type="match status" value="1"/>
</dbReference>
<comment type="function">
    <text evidence="1 7">Catalyzes the insertion of molybdate into adenylated molybdopterin with the concomitant release of AMP.</text>
</comment>
<dbReference type="InterPro" id="IPR005110">
    <property type="entry name" value="MoeA_linker/N"/>
</dbReference>
<dbReference type="SUPFAM" id="SSF63867">
    <property type="entry name" value="MoeA C-terminal domain-like"/>
    <property type="match status" value="1"/>
</dbReference>
<dbReference type="Gene3D" id="2.170.190.11">
    <property type="entry name" value="Molybdopterin biosynthesis moea protein, domain 3"/>
    <property type="match status" value="1"/>
</dbReference>
<keyword evidence="7" id="KW-0460">Magnesium</keyword>
<organism evidence="9 10">
    <name type="scientific">Arthrobacter halodurans</name>
    <dbReference type="NCBI Taxonomy" id="516699"/>
    <lineage>
        <taxon>Bacteria</taxon>
        <taxon>Bacillati</taxon>
        <taxon>Actinomycetota</taxon>
        <taxon>Actinomycetes</taxon>
        <taxon>Micrococcales</taxon>
        <taxon>Micrococcaceae</taxon>
        <taxon>Arthrobacter</taxon>
    </lineage>
</organism>
<feature type="domain" description="MoaB/Mog" evidence="8">
    <location>
        <begin position="196"/>
        <end position="345"/>
    </location>
</feature>
<proteinExistence type="inferred from homology"/>
<evidence type="ECO:0000256" key="7">
    <source>
        <dbReference type="RuleBase" id="RU365090"/>
    </source>
</evidence>
<dbReference type="Gene3D" id="2.40.340.10">
    <property type="entry name" value="MoeA, C-terminal, domain IV"/>
    <property type="match status" value="1"/>
</dbReference>
<dbReference type="Gene3D" id="3.90.105.10">
    <property type="entry name" value="Molybdopterin biosynthesis moea protein, domain 2"/>
    <property type="match status" value="1"/>
</dbReference>
<dbReference type="CDD" id="cd00887">
    <property type="entry name" value="MoeA"/>
    <property type="match status" value="1"/>
</dbReference>
<evidence type="ECO:0000256" key="4">
    <source>
        <dbReference type="ARBA" id="ARBA00022505"/>
    </source>
</evidence>
<name>A0ABV4UND0_9MICC</name>
<evidence type="ECO:0000313" key="10">
    <source>
        <dbReference type="Proteomes" id="UP001575652"/>
    </source>
</evidence>
<dbReference type="InterPro" id="IPR036688">
    <property type="entry name" value="MoeA_C_domain_IV_sf"/>
</dbReference>
<dbReference type="Pfam" id="PF03453">
    <property type="entry name" value="MoeA_N"/>
    <property type="match status" value="1"/>
</dbReference>
<evidence type="ECO:0000256" key="3">
    <source>
        <dbReference type="ARBA" id="ARBA00010763"/>
    </source>
</evidence>
<dbReference type="SUPFAM" id="SSF63882">
    <property type="entry name" value="MoeA N-terminal region -like"/>
    <property type="match status" value="1"/>
</dbReference>
<dbReference type="Pfam" id="PF00994">
    <property type="entry name" value="MoCF_biosynth"/>
    <property type="match status" value="1"/>
</dbReference>
<comment type="similarity">
    <text evidence="3 7">Belongs to the MoeA family.</text>
</comment>
<dbReference type="Pfam" id="PF03454">
    <property type="entry name" value="MoeA_C"/>
    <property type="match status" value="1"/>
</dbReference>
<gene>
    <name evidence="9" type="primary">glp</name>
    <name evidence="9" type="ORF">ACETWP_11100</name>
</gene>
<accession>A0ABV4UND0</accession>
<evidence type="ECO:0000313" key="9">
    <source>
        <dbReference type="EMBL" id="MFB0835137.1"/>
    </source>
</evidence>
<comment type="caution">
    <text evidence="9">The sequence shown here is derived from an EMBL/GenBank/DDBJ whole genome shotgun (WGS) entry which is preliminary data.</text>
</comment>
<reference evidence="9 10" key="1">
    <citation type="submission" date="2024-09" db="EMBL/GenBank/DDBJ databases">
        <authorList>
            <person name="Salinas-Garcia M.A."/>
            <person name="Prieme A."/>
        </authorList>
    </citation>
    <scope>NUCLEOTIDE SEQUENCE [LARGE SCALE GENOMIC DNA]</scope>
    <source>
        <strain evidence="9 10">DSM 21081</strain>
    </source>
</reference>
<dbReference type="Gene3D" id="3.40.980.10">
    <property type="entry name" value="MoaB/Mog-like domain"/>
    <property type="match status" value="1"/>
</dbReference>
<comment type="pathway">
    <text evidence="2 7">Cofactor biosynthesis; molybdopterin biosynthesis.</text>
</comment>
<dbReference type="EMBL" id="JBHDLJ010000008">
    <property type="protein sequence ID" value="MFB0835137.1"/>
    <property type="molecule type" value="Genomic_DNA"/>
</dbReference>
<comment type="cofactor">
    <cofactor evidence="7">
        <name>Mg(2+)</name>
        <dbReference type="ChEBI" id="CHEBI:18420"/>
    </cofactor>
</comment>
<dbReference type="NCBIfam" id="NF045515">
    <property type="entry name" value="Glp_gephyrin"/>
    <property type="match status" value="1"/>
</dbReference>
<dbReference type="PANTHER" id="PTHR10192">
    <property type="entry name" value="MOLYBDOPTERIN BIOSYNTHESIS PROTEIN"/>
    <property type="match status" value="1"/>
</dbReference>
<dbReference type="SUPFAM" id="SSF53218">
    <property type="entry name" value="Molybdenum cofactor biosynthesis proteins"/>
    <property type="match status" value="1"/>
</dbReference>
<dbReference type="InterPro" id="IPR036425">
    <property type="entry name" value="MoaB/Mog-like_dom_sf"/>
</dbReference>
<keyword evidence="4 7" id="KW-0500">Molybdenum</keyword>
<evidence type="ECO:0000256" key="6">
    <source>
        <dbReference type="ARBA" id="ARBA00047317"/>
    </source>
</evidence>
<protein>
    <recommendedName>
        <fullName evidence="7">Molybdopterin molybdenumtransferase</fullName>
        <ecNumber evidence="7">2.10.1.1</ecNumber>
    </recommendedName>
</protein>
<evidence type="ECO:0000259" key="8">
    <source>
        <dbReference type="SMART" id="SM00852"/>
    </source>
</evidence>
<dbReference type="Proteomes" id="UP001575652">
    <property type="component" value="Unassembled WGS sequence"/>
</dbReference>
<comment type="catalytic activity">
    <reaction evidence="6">
        <text>adenylyl-molybdopterin + molybdate = Mo-molybdopterin + AMP + H(+)</text>
        <dbReference type="Rhea" id="RHEA:35047"/>
        <dbReference type="ChEBI" id="CHEBI:15378"/>
        <dbReference type="ChEBI" id="CHEBI:36264"/>
        <dbReference type="ChEBI" id="CHEBI:62727"/>
        <dbReference type="ChEBI" id="CHEBI:71302"/>
        <dbReference type="ChEBI" id="CHEBI:456215"/>
        <dbReference type="EC" id="2.10.1.1"/>
    </reaction>
</comment>
<dbReference type="InterPro" id="IPR036135">
    <property type="entry name" value="MoeA_linker/N_sf"/>
</dbReference>